<dbReference type="Proteomes" id="UP000515163">
    <property type="component" value="Unplaced"/>
</dbReference>
<evidence type="ECO:0000313" key="6">
    <source>
        <dbReference type="RefSeq" id="XP_031556780.1"/>
    </source>
</evidence>
<evidence type="ECO:0000256" key="2">
    <source>
        <dbReference type="ARBA" id="ARBA00022679"/>
    </source>
</evidence>
<keyword evidence="5" id="KW-1185">Reference proteome</keyword>
<keyword evidence="3" id="KW-0012">Acyltransferase</keyword>
<dbReference type="GO" id="GO:0006631">
    <property type="term" value="P:fatty acid metabolic process"/>
    <property type="evidence" value="ECO:0007669"/>
    <property type="project" value="TreeGrafter"/>
</dbReference>
<dbReference type="Gene3D" id="3.30.559.70">
    <property type="entry name" value="Choline/Carnitine o-acyltransferase, domain 2"/>
    <property type="match status" value="1"/>
</dbReference>
<dbReference type="RefSeq" id="XP_031556781.1">
    <property type="nucleotide sequence ID" value="XM_031700921.1"/>
</dbReference>
<sequence>MDSHSQTDKDLHRKLAALDRKLPTADLPSYDSLVQFLCRRIVPSNAMDFIKRIIYVLIRCLLYLLGFEDAHNRIQNDHNKDPVNKCWYSPKMADDRFAIRPGDTFFDASTLPSQVQMSYALVLRGITHDVNTTILDGLGEDVNVDNNKANSKDKLYPDRLQIETCLPMLHRSSLLILSILKARDFYTGQEFKPDEYKGQPFTMQWYSFLFSTSVQFHRELIERYTAPREYSRHVIVMYGGRAYSVEMIRTDVMGEEVMPTYEEIKRQLERVIQMDGRSPPSLEVSAITSLSAKDRHVVEQNLVHASDRNNYNFAVIRDSLLVISLDPDDQPRTANDALFCLQSKNFTNRWYDRSVNLVVFGNGVAGFVMNYLAGMTGAVASSFAELVKNKEEEILVCLQEEYLASHDQIKLKELKAPSYLHWDDIEDKSICKTIKQIIKLKEESGPFAPLRQVAFRLNCDLTRKALIERSVSPCGTFHAALQLALLRVCGRHTSVFEIVSIRNFKFGGMTWMETNTTDMNLFLNAASAFLSNSKPDVTSSKEWLKILLRKAIASYRENVVLNKKGDVTLWHLDSIYRTLGLETRLPRQRNKLKNLRSLIQQPLIDFLREPSVNLLPPSKAETFTSNPGWNPAVEAVGRVGVKSMLPLGVHYLFGKTAISITVSSLTNHPCHGKEKQLAKELQNAFAFIKKLLDDD</sequence>
<organism evidence="5 7">
    <name type="scientific">Actinia tenebrosa</name>
    <name type="common">Australian red waratah sea anemone</name>
    <dbReference type="NCBI Taxonomy" id="6105"/>
    <lineage>
        <taxon>Eukaryota</taxon>
        <taxon>Metazoa</taxon>
        <taxon>Cnidaria</taxon>
        <taxon>Anthozoa</taxon>
        <taxon>Hexacorallia</taxon>
        <taxon>Actiniaria</taxon>
        <taxon>Actiniidae</taxon>
        <taxon>Actinia</taxon>
    </lineage>
</organism>
<dbReference type="InterPro" id="IPR000542">
    <property type="entry name" value="Carn_acyl_trans"/>
</dbReference>
<dbReference type="GeneID" id="116293491"/>
<evidence type="ECO:0000256" key="1">
    <source>
        <dbReference type="ARBA" id="ARBA00005232"/>
    </source>
</evidence>
<dbReference type="OrthoDB" id="240216at2759"/>
<evidence type="ECO:0000313" key="7">
    <source>
        <dbReference type="RefSeq" id="XP_031556781.1"/>
    </source>
</evidence>
<dbReference type="RefSeq" id="XP_031556780.1">
    <property type="nucleotide sequence ID" value="XM_031700920.1"/>
</dbReference>
<dbReference type="InterPro" id="IPR042231">
    <property type="entry name" value="Cho/carn_acyl_trans_2"/>
</dbReference>
<protein>
    <submittedName>
        <fullName evidence="6 7">Choline O-acetyltransferase-like</fullName>
    </submittedName>
</protein>
<dbReference type="GO" id="GO:0004095">
    <property type="term" value="F:carnitine O-palmitoyltransferase activity"/>
    <property type="evidence" value="ECO:0007669"/>
    <property type="project" value="TreeGrafter"/>
</dbReference>
<dbReference type="AlphaFoldDB" id="A0A6P8HM27"/>
<evidence type="ECO:0000313" key="5">
    <source>
        <dbReference type="Proteomes" id="UP000515163"/>
    </source>
</evidence>
<dbReference type="GO" id="GO:0005739">
    <property type="term" value="C:mitochondrion"/>
    <property type="evidence" value="ECO:0007669"/>
    <property type="project" value="TreeGrafter"/>
</dbReference>
<dbReference type="KEGG" id="aten:116293491"/>
<evidence type="ECO:0000256" key="3">
    <source>
        <dbReference type="ARBA" id="ARBA00023315"/>
    </source>
</evidence>
<dbReference type="GO" id="GO:0009437">
    <property type="term" value="P:carnitine metabolic process"/>
    <property type="evidence" value="ECO:0007669"/>
    <property type="project" value="TreeGrafter"/>
</dbReference>
<gene>
    <name evidence="6 7" type="primary">LOC116293491</name>
</gene>
<dbReference type="Gene3D" id="3.30.559.10">
    <property type="entry name" value="Chloramphenicol acetyltransferase-like domain"/>
    <property type="match status" value="1"/>
</dbReference>
<feature type="domain" description="Choline/carnitine acyltransferase" evidence="4">
    <location>
        <begin position="167"/>
        <end position="682"/>
    </location>
</feature>
<comment type="similarity">
    <text evidence="1">Belongs to the carnitine/choline acetyltransferase family.</text>
</comment>
<accession>A0A6P8HM27</accession>
<evidence type="ECO:0000259" key="4">
    <source>
        <dbReference type="Pfam" id="PF00755"/>
    </source>
</evidence>
<dbReference type="InterPro" id="IPR039551">
    <property type="entry name" value="Cho/carn_acyl_trans"/>
</dbReference>
<keyword evidence="2" id="KW-0808">Transferase</keyword>
<dbReference type="SUPFAM" id="SSF52777">
    <property type="entry name" value="CoA-dependent acyltransferases"/>
    <property type="match status" value="2"/>
</dbReference>
<proteinExistence type="inferred from homology"/>
<reference evidence="6 7" key="1">
    <citation type="submission" date="2025-04" db="UniProtKB">
        <authorList>
            <consortium name="RefSeq"/>
        </authorList>
    </citation>
    <scope>IDENTIFICATION</scope>
    <source>
        <tissue evidence="6 7">Tentacle</tissue>
    </source>
</reference>
<dbReference type="Pfam" id="PF00755">
    <property type="entry name" value="Carn_acyltransf"/>
    <property type="match status" value="1"/>
</dbReference>
<dbReference type="InterPro" id="IPR023213">
    <property type="entry name" value="CAT-like_dom_sf"/>
</dbReference>
<dbReference type="PANTHER" id="PTHR22589">
    <property type="entry name" value="CARNITINE O-ACYLTRANSFERASE"/>
    <property type="match status" value="1"/>
</dbReference>
<name>A0A6P8HM27_ACTTE</name>
<dbReference type="PANTHER" id="PTHR22589:SF31">
    <property type="entry name" value="CARNITINE O-PALMITOYLTRANSFERASE"/>
    <property type="match status" value="1"/>
</dbReference>